<dbReference type="InterPro" id="IPR042197">
    <property type="entry name" value="Apaf_helical"/>
</dbReference>
<dbReference type="PRINTS" id="PR00364">
    <property type="entry name" value="DISEASERSIST"/>
</dbReference>
<dbReference type="PANTHER" id="PTHR36766">
    <property type="entry name" value="PLANT BROAD-SPECTRUM MILDEW RESISTANCE PROTEIN RPW8"/>
    <property type="match status" value="1"/>
</dbReference>
<accession>A0A1U7ZW79</accession>
<dbReference type="GeneID" id="104598387"/>
<reference evidence="3" key="1">
    <citation type="submission" date="2025-08" db="UniProtKB">
        <authorList>
            <consortium name="RefSeq"/>
        </authorList>
    </citation>
    <scope>IDENTIFICATION</scope>
</reference>
<proteinExistence type="predicted"/>
<name>A0A1U7ZW79_NELNU</name>
<dbReference type="Pfam" id="PF00931">
    <property type="entry name" value="NB-ARC"/>
    <property type="match status" value="1"/>
</dbReference>
<dbReference type="Gene3D" id="3.40.50.300">
    <property type="entry name" value="P-loop containing nucleotide triphosphate hydrolases"/>
    <property type="match status" value="1"/>
</dbReference>
<dbReference type="OrthoDB" id="1900634at2759"/>
<sequence length="393" mass="44904">MEDEIAEFLRIKFLRSLAEFAQTRIPFKSRFQDLEEVAKKLPEIPQLSTERQKLRNILYDLNEVLRECLTLSKKRDRLCGEGLWFRPKAKKRLADIKARLQQLIAFATQIQINPDPPPSSSPHYDRARWSKDVAIKRWSSRSVDTSKVHGFDDKMKEMEEFLFEGGSDGGFKAVGIVGMGGIGKTALAQLIFNTQEVKNHFCPRIWICVSQRVHKENGMEIEIRKEIVTRILMHLGIDSPDNNLAELLFILHLQLMGKRYLIVFDDVWDTDEWYDQLQLDLGLPEGDQWSNNIRNGLPKDSGGRVVVTGRLEDAVKKMVGENNLLRLSPWNGETCWPIFVDTSEIHRSNCDHPSVDAIKTEILEKCDGLPLAAKTMGQIMRATVSVSTSETLL</sequence>
<evidence type="ECO:0000313" key="2">
    <source>
        <dbReference type="Proteomes" id="UP000189703"/>
    </source>
</evidence>
<evidence type="ECO:0000313" key="3">
    <source>
        <dbReference type="RefSeq" id="XP_010258723.1"/>
    </source>
</evidence>
<dbReference type="SMR" id="A0A1U7ZW79"/>
<feature type="domain" description="NB-ARC" evidence="1">
    <location>
        <begin position="152"/>
        <end position="340"/>
    </location>
</feature>
<dbReference type="AlphaFoldDB" id="A0A1U7ZW79"/>
<dbReference type="SUPFAM" id="SSF52540">
    <property type="entry name" value="P-loop containing nucleoside triphosphate hydrolases"/>
    <property type="match status" value="1"/>
</dbReference>
<dbReference type="eggNOG" id="KOG4658">
    <property type="taxonomic scope" value="Eukaryota"/>
</dbReference>
<dbReference type="PANTHER" id="PTHR36766:SF41">
    <property type="entry name" value="AAA+ ATPASE DOMAIN-CONTAINING PROTEIN"/>
    <property type="match status" value="1"/>
</dbReference>
<keyword evidence="2" id="KW-1185">Reference proteome</keyword>
<dbReference type="KEGG" id="nnu:104598387"/>
<dbReference type="Proteomes" id="UP000189703">
    <property type="component" value="Unplaced"/>
</dbReference>
<protein>
    <submittedName>
        <fullName evidence="3">Probable disease resistance protein At5g45440</fullName>
    </submittedName>
</protein>
<gene>
    <name evidence="3" type="primary">LOC104598387</name>
</gene>
<evidence type="ECO:0000259" key="1">
    <source>
        <dbReference type="Pfam" id="PF00931"/>
    </source>
</evidence>
<dbReference type="Gene3D" id="1.10.8.430">
    <property type="entry name" value="Helical domain of apoptotic protease-activating factors"/>
    <property type="match status" value="1"/>
</dbReference>
<dbReference type="STRING" id="4432.A0A1U7ZW79"/>
<dbReference type="InterPro" id="IPR002182">
    <property type="entry name" value="NB-ARC"/>
</dbReference>
<dbReference type="RefSeq" id="XP_010258723.1">
    <property type="nucleotide sequence ID" value="XM_010260421.1"/>
</dbReference>
<dbReference type="InterPro" id="IPR027417">
    <property type="entry name" value="P-loop_NTPase"/>
</dbReference>
<dbReference type="FunCoup" id="A0A1U7ZW79">
    <property type="interactions" value="578"/>
</dbReference>
<dbReference type="OMA" id="LRECLYE"/>
<dbReference type="GO" id="GO:0043531">
    <property type="term" value="F:ADP binding"/>
    <property type="evidence" value="ECO:0007669"/>
    <property type="project" value="InterPro"/>
</dbReference>
<organism evidence="2 3">
    <name type="scientific">Nelumbo nucifera</name>
    <name type="common">Sacred lotus</name>
    <dbReference type="NCBI Taxonomy" id="4432"/>
    <lineage>
        <taxon>Eukaryota</taxon>
        <taxon>Viridiplantae</taxon>
        <taxon>Streptophyta</taxon>
        <taxon>Embryophyta</taxon>
        <taxon>Tracheophyta</taxon>
        <taxon>Spermatophyta</taxon>
        <taxon>Magnoliopsida</taxon>
        <taxon>Proteales</taxon>
        <taxon>Nelumbonaceae</taxon>
        <taxon>Nelumbo</taxon>
    </lineage>
</organism>